<proteinExistence type="predicted"/>
<keyword evidence="2" id="KW-1185">Reference proteome</keyword>
<evidence type="ECO:0000313" key="2">
    <source>
        <dbReference type="Proteomes" id="UP000295510"/>
    </source>
</evidence>
<dbReference type="EMBL" id="SNYL01000014">
    <property type="protein sequence ID" value="TDQ40985.1"/>
    <property type="molecule type" value="Genomic_DNA"/>
</dbReference>
<sequence length="69" mass="7585">MDIHNTPIAELERRLAQALGVDEAVIRAIEFGPMSGLRKLNPDTTKIRAELRIVISERYAPDGQGSLLG</sequence>
<comment type="caution">
    <text evidence="1">The sequence shown here is derived from an EMBL/GenBank/DDBJ whole genome shotgun (WGS) entry which is preliminary data.</text>
</comment>
<name>A0A4R6U8M9_9BURK</name>
<accession>A0A4R6U8M9</accession>
<dbReference type="AlphaFoldDB" id="A0A4R6U8M9"/>
<dbReference type="RefSeq" id="WP_133598656.1">
    <property type="nucleotide sequence ID" value="NZ_SNYL01000014.1"/>
</dbReference>
<evidence type="ECO:0000313" key="1">
    <source>
        <dbReference type="EMBL" id="TDQ40985.1"/>
    </source>
</evidence>
<reference evidence="1 2" key="1">
    <citation type="submission" date="2019-03" db="EMBL/GenBank/DDBJ databases">
        <title>Genomic Encyclopedia of Type Strains, Phase IV (KMG-IV): sequencing the most valuable type-strain genomes for metagenomic binning, comparative biology and taxonomic classification.</title>
        <authorList>
            <person name="Goeker M."/>
        </authorList>
    </citation>
    <scope>NUCLEOTIDE SEQUENCE [LARGE SCALE GENOMIC DNA]</scope>
    <source>
        <strain evidence="1 2">DSM 19605</strain>
    </source>
</reference>
<gene>
    <name evidence="1" type="ORF">DFR43_11470</name>
</gene>
<protein>
    <submittedName>
        <fullName evidence="1">Uncharacterized protein</fullName>
    </submittedName>
</protein>
<dbReference type="Proteomes" id="UP000295510">
    <property type="component" value="Unassembled WGS sequence"/>
</dbReference>
<organism evidence="1 2">
    <name type="scientific">Tepidicella xavieri</name>
    <dbReference type="NCBI Taxonomy" id="360241"/>
    <lineage>
        <taxon>Bacteria</taxon>
        <taxon>Pseudomonadati</taxon>
        <taxon>Pseudomonadota</taxon>
        <taxon>Betaproteobacteria</taxon>
        <taxon>Burkholderiales</taxon>
        <taxon>Tepidicella</taxon>
    </lineage>
</organism>